<feature type="transmembrane region" description="Helical" evidence="10">
    <location>
        <begin position="209"/>
        <end position="227"/>
    </location>
</feature>
<evidence type="ECO:0000256" key="9">
    <source>
        <dbReference type="ARBA" id="ARBA00023303"/>
    </source>
</evidence>
<dbReference type="Pfam" id="PF00654">
    <property type="entry name" value="Voltage_CLC"/>
    <property type="match status" value="1"/>
</dbReference>
<evidence type="ECO:0000256" key="6">
    <source>
        <dbReference type="ARBA" id="ARBA00023136"/>
    </source>
</evidence>
<accession>A0A1H7Q1T1</accession>
<proteinExistence type="predicted"/>
<evidence type="ECO:0000256" key="7">
    <source>
        <dbReference type="ARBA" id="ARBA00023173"/>
    </source>
</evidence>
<dbReference type="Proteomes" id="UP000183015">
    <property type="component" value="Unassembled WGS sequence"/>
</dbReference>
<evidence type="ECO:0000256" key="4">
    <source>
        <dbReference type="ARBA" id="ARBA00022989"/>
    </source>
</evidence>
<feature type="transmembrane region" description="Helical" evidence="10">
    <location>
        <begin position="364"/>
        <end position="384"/>
    </location>
</feature>
<feature type="transmembrane region" description="Helical" evidence="10">
    <location>
        <begin position="390"/>
        <end position="416"/>
    </location>
</feature>
<name>A0A1H7Q1T1_STRJI</name>
<feature type="transmembrane region" description="Helical" evidence="10">
    <location>
        <begin position="291"/>
        <end position="310"/>
    </location>
</feature>
<feature type="transmembrane region" description="Helical" evidence="10">
    <location>
        <begin position="170"/>
        <end position="189"/>
    </location>
</feature>
<keyword evidence="8" id="KW-0868">Chloride</keyword>
<keyword evidence="12" id="KW-1185">Reference proteome</keyword>
<sequence>MASHQASSEPAPPTPTPSEAPGALGLKAVLLSPGYLKLLVLAVVIGVPVSLVAFGFVGLEHQLQHWVWTSAPQQLGYDQPPWWWPLPTLALAGLLIAPVLTRMTGHGGHLPVRGLGGPPVPPKALPSVVLAALIALPLGVSLGPEAPLMALGAGLALLAVAQAKRDAQPSVAGIVGTAGSTAAIATIFGNPLVGCVMVLEAAGLGGPQLLLLVVPCLLASGIGAVVFTGFGHWTGLGIGALTLPSLPTSGVPEATEFLWSVPVAALVAVVVVGAQSLGWSTALFTRRRTGLRVILCAVAVGVCIAAYGLFTGRSPEEAALSGQATLGQLAADPHAWGVGALVLLVLFKGLAWGISLGSLRGGPIFPAILIGAAIGIACSGLPGLGTASGLSIGLAASGAAITGLPVTASLLAILLVGANAADAAPLMIVSAVVSFVVATKLRRTAPDLD</sequence>
<dbReference type="AlphaFoldDB" id="A0A1H7Q1T1"/>
<dbReference type="InterPro" id="IPR001807">
    <property type="entry name" value="ClC"/>
</dbReference>
<dbReference type="Gene3D" id="1.10.3080.10">
    <property type="entry name" value="Clc chloride channel"/>
    <property type="match status" value="1"/>
</dbReference>
<dbReference type="InterPro" id="IPR050368">
    <property type="entry name" value="ClC-type_chloride_channel"/>
</dbReference>
<evidence type="ECO:0000256" key="8">
    <source>
        <dbReference type="ARBA" id="ARBA00023214"/>
    </source>
</evidence>
<evidence type="ECO:0000256" key="2">
    <source>
        <dbReference type="ARBA" id="ARBA00022448"/>
    </source>
</evidence>
<dbReference type="PANTHER" id="PTHR43427:SF6">
    <property type="entry name" value="CHLORIDE CHANNEL PROTEIN CLC-E"/>
    <property type="match status" value="1"/>
</dbReference>
<evidence type="ECO:0000256" key="5">
    <source>
        <dbReference type="ARBA" id="ARBA00023065"/>
    </source>
</evidence>
<organism evidence="11 12">
    <name type="scientific">Streptacidiphilus jiangxiensis</name>
    <dbReference type="NCBI Taxonomy" id="235985"/>
    <lineage>
        <taxon>Bacteria</taxon>
        <taxon>Bacillati</taxon>
        <taxon>Actinomycetota</taxon>
        <taxon>Actinomycetes</taxon>
        <taxon>Kitasatosporales</taxon>
        <taxon>Streptomycetaceae</taxon>
        <taxon>Streptacidiphilus</taxon>
    </lineage>
</organism>
<gene>
    <name evidence="11" type="ORF">SAMN05414137_108241</name>
</gene>
<evidence type="ECO:0000256" key="10">
    <source>
        <dbReference type="SAM" id="Phobius"/>
    </source>
</evidence>
<keyword evidence="4 10" id="KW-1133">Transmembrane helix</keyword>
<feature type="transmembrane region" description="Helical" evidence="10">
    <location>
        <begin position="234"/>
        <end position="251"/>
    </location>
</feature>
<keyword evidence="9" id="KW-0407">Ion channel</keyword>
<keyword evidence="3 10" id="KW-0812">Transmembrane</keyword>
<keyword evidence="6 10" id="KW-0472">Membrane</keyword>
<dbReference type="OrthoDB" id="2729535at2"/>
<comment type="subcellular location">
    <subcellularLocation>
        <location evidence="1">Membrane</location>
        <topology evidence="1">Multi-pass membrane protein</topology>
    </subcellularLocation>
</comment>
<keyword evidence="2" id="KW-0813">Transport</keyword>
<dbReference type="InterPro" id="IPR014743">
    <property type="entry name" value="Cl-channel_core"/>
</dbReference>
<dbReference type="EMBL" id="FOAZ01000008">
    <property type="protein sequence ID" value="SEL41923.1"/>
    <property type="molecule type" value="Genomic_DNA"/>
</dbReference>
<dbReference type="eggNOG" id="COG0038">
    <property type="taxonomic scope" value="Bacteria"/>
</dbReference>
<evidence type="ECO:0000313" key="12">
    <source>
        <dbReference type="Proteomes" id="UP000183015"/>
    </source>
</evidence>
<dbReference type="GO" id="GO:0005254">
    <property type="term" value="F:chloride channel activity"/>
    <property type="evidence" value="ECO:0007669"/>
    <property type="project" value="UniProtKB-KW"/>
</dbReference>
<protein>
    <submittedName>
        <fullName evidence="11">H+/Cl-antiporter ClcA</fullName>
    </submittedName>
</protein>
<feature type="transmembrane region" description="Helical" evidence="10">
    <location>
        <begin position="38"/>
        <end position="59"/>
    </location>
</feature>
<dbReference type="GO" id="GO:0034707">
    <property type="term" value="C:chloride channel complex"/>
    <property type="evidence" value="ECO:0007669"/>
    <property type="project" value="UniProtKB-KW"/>
</dbReference>
<dbReference type="STRING" id="235985.SAMN05414137_108241"/>
<keyword evidence="5" id="KW-0406">Ion transport</keyword>
<feature type="transmembrane region" description="Helical" evidence="10">
    <location>
        <begin position="335"/>
        <end position="357"/>
    </location>
</feature>
<dbReference type="PRINTS" id="PR00762">
    <property type="entry name" value="CLCHANNEL"/>
</dbReference>
<evidence type="ECO:0000313" key="11">
    <source>
        <dbReference type="EMBL" id="SEL41923.1"/>
    </source>
</evidence>
<feature type="transmembrane region" description="Helical" evidence="10">
    <location>
        <begin position="257"/>
        <end position="279"/>
    </location>
</feature>
<keyword evidence="7" id="KW-0869">Chloride channel</keyword>
<dbReference type="PANTHER" id="PTHR43427">
    <property type="entry name" value="CHLORIDE CHANNEL PROTEIN CLC-E"/>
    <property type="match status" value="1"/>
</dbReference>
<evidence type="ECO:0000256" key="1">
    <source>
        <dbReference type="ARBA" id="ARBA00004141"/>
    </source>
</evidence>
<evidence type="ECO:0000256" key="3">
    <source>
        <dbReference type="ARBA" id="ARBA00022692"/>
    </source>
</evidence>
<reference evidence="12" key="1">
    <citation type="submission" date="2016-10" db="EMBL/GenBank/DDBJ databases">
        <authorList>
            <person name="Varghese N."/>
        </authorList>
    </citation>
    <scope>NUCLEOTIDE SEQUENCE [LARGE SCALE GENOMIC DNA]</scope>
    <source>
        <strain evidence="12">DSM 45096 / BCRC 16803 / CGMCC 4.1857 / CIP 109030 / JCM 12277 / KCTC 19219 / NBRC 100920 / 33214</strain>
    </source>
</reference>
<feature type="transmembrane region" description="Helical" evidence="10">
    <location>
        <begin position="82"/>
        <end position="103"/>
    </location>
</feature>
<dbReference type="RefSeq" id="WP_082015262.1">
    <property type="nucleotide sequence ID" value="NZ_BBPN01000024.1"/>
</dbReference>
<feature type="transmembrane region" description="Helical" evidence="10">
    <location>
        <begin position="124"/>
        <end position="140"/>
    </location>
</feature>
<dbReference type="SUPFAM" id="SSF81340">
    <property type="entry name" value="Clc chloride channel"/>
    <property type="match status" value="1"/>
</dbReference>